<keyword evidence="2" id="KW-1185">Reference proteome</keyword>
<proteinExistence type="predicted"/>
<protein>
    <submittedName>
        <fullName evidence="1">HNH endonuclease</fullName>
    </submittedName>
</protein>
<keyword evidence="1" id="KW-0378">Hydrolase</keyword>
<reference evidence="2" key="2">
    <citation type="submission" date="2023-07" db="EMBL/GenBank/DDBJ databases">
        <title>Acinetobacter oleivorans assembled AC1583.</title>
        <authorList>
            <person name="Yeo C.C."/>
        </authorList>
    </citation>
    <scope>NUCLEOTIDE SEQUENCE [LARGE SCALE GENOMIC DNA]</scope>
    <source>
        <strain evidence="2">AC1583</strain>
    </source>
</reference>
<keyword evidence="1" id="KW-0255">Endonuclease</keyword>
<name>A0ABR9NLB6_9GAMM</name>
<dbReference type="Proteomes" id="UP000619170">
    <property type="component" value="Unassembled WGS sequence"/>
</dbReference>
<evidence type="ECO:0000313" key="1">
    <source>
        <dbReference type="EMBL" id="MBE2165250.1"/>
    </source>
</evidence>
<dbReference type="EMBL" id="JADAZL010000006">
    <property type="protein sequence ID" value="MBE2165250.1"/>
    <property type="molecule type" value="Genomic_DNA"/>
</dbReference>
<comment type="caution">
    <text evidence="1">The sequence shown here is derived from an EMBL/GenBank/DDBJ whole genome shotgun (WGS) entry which is preliminary data.</text>
</comment>
<dbReference type="RefSeq" id="WP_192834438.1">
    <property type="nucleotide sequence ID" value="NZ_JADAZL010000006.1"/>
</dbReference>
<gene>
    <name evidence="1" type="ORF">IIQ43_12000</name>
</gene>
<keyword evidence="1" id="KW-0540">Nuclease</keyword>
<sequence>MSNSVNRFGLSRTIPSPIKRSVRQRDRFGCILCALPFIQYEHVDPLFCDAQAHLVKGITLLCPTCHAKVTSRQISKTLIKRAMENPKAKELKKVSDTLLFTENHPTVKIGGVTFEKCKTILRCQGEDIFSIAEESGRYFINAKFWDSSGKQNLTIVNNEWVVQTDNIWDLEVKGNTVIIREKFKKPSLIFSLSENNTLTIDKIDMIVKGVSLVGDSNVLKVDSRSISMVDVSDCDVVFDI</sequence>
<reference evidence="1 2" key="1">
    <citation type="submission" date="2020-10" db="EMBL/GenBank/DDBJ databases">
        <authorList>
            <person name="Mohd Rani F."/>
        </authorList>
    </citation>
    <scope>NUCLEOTIDE SEQUENCE [LARGE SCALE GENOMIC DNA]</scope>
    <source>
        <strain evidence="1 2">AC1583</strain>
    </source>
</reference>
<organism evidence="1 2">
    <name type="scientific">Acinetobacter oleivorans</name>
    <dbReference type="NCBI Taxonomy" id="1148157"/>
    <lineage>
        <taxon>Bacteria</taxon>
        <taxon>Pseudomonadati</taxon>
        <taxon>Pseudomonadota</taxon>
        <taxon>Gammaproteobacteria</taxon>
        <taxon>Moraxellales</taxon>
        <taxon>Moraxellaceae</taxon>
        <taxon>Acinetobacter</taxon>
    </lineage>
</organism>
<evidence type="ECO:0000313" key="2">
    <source>
        <dbReference type="Proteomes" id="UP000619170"/>
    </source>
</evidence>
<accession>A0ABR9NLB6</accession>
<dbReference type="GO" id="GO:0004519">
    <property type="term" value="F:endonuclease activity"/>
    <property type="evidence" value="ECO:0007669"/>
    <property type="project" value="UniProtKB-KW"/>
</dbReference>